<dbReference type="SUPFAM" id="SSF55718">
    <property type="entry name" value="SCP-like"/>
    <property type="match status" value="1"/>
</dbReference>
<evidence type="ECO:0000256" key="1">
    <source>
        <dbReference type="ARBA" id="ARBA00022723"/>
    </source>
</evidence>
<evidence type="ECO:0000256" key="2">
    <source>
        <dbReference type="ARBA" id="ARBA00022801"/>
    </source>
</evidence>
<protein>
    <submittedName>
        <fullName evidence="7">Alkyl sulfatase dimerization domain-containing protein</fullName>
    </submittedName>
</protein>
<keyword evidence="8" id="KW-1185">Reference proteome</keyword>
<evidence type="ECO:0000259" key="6">
    <source>
        <dbReference type="SMART" id="SM00849"/>
    </source>
</evidence>
<dbReference type="InterPro" id="IPR036866">
    <property type="entry name" value="RibonucZ/Hydroxyglut_hydro"/>
</dbReference>
<dbReference type="InterPro" id="IPR038536">
    <property type="entry name" value="Alkyl/aryl-sulf_dimr_sf"/>
</dbReference>
<evidence type="ECO:0000256" key="5">
    <source>
        <dbReference type="SAM" id="MobiDB-lite"/>
    </source>
</evidence>
<dbReference type="Pfam" id="PF14864">
    <property type="entry name" value="Alkyl_sulf_C"/>
    <property type="match status" value="1"/>
</dbReference>
<dbReference type="CDD" id="cd07710">
    <property type="entry name" value="arylsulfatase_Sdsa1-like_MBL-fold"/>
    <property type="match status" value="1"/>
</dbReference>
<dbReference type="InterPro" id="IPR044097">
    <property type="entry name" value="Bds1/SdsA1_MBL-fold"/>
</dbReference>
<dbReference type="InterPro" id="IPR052195">
    <property type="entry name" value="Bact_Alkyl/Aryl-Sulfatase"/>
</dbReference>
<dbReference type="SMART" id="SM00849">
    <property type="entry name" value="Lactamase_B"/>
    <property type="match status" value="1"/>
</dbReference>
<sequence length="618" mass="67380">MTSSTPSLSRTDRDGAGDDTDDFADADRGFIARLDPGVVHADDGRVIWDNDAYAFLAQECPDTAHPGLWRQGRLTARQGLYQVTEGIYQVRGLDLSTMTLVEGDRGVIVIDPLISAETAAAALGLYRRHRGERPVTGLIYTHSHGDHFGGARGVLPHGHEPVPVLAPQGFLAHCASENIYAGNAMTRRAVYMYGAQLPKTPTGQIGCGLGMTTSTGTVTLIAPTVDVTRTGQVETVDGVRMVFQLTPGTEAPAEMNFHFPDRKALCLAENATHTMHNVLTLRGAEVRDARVWARYLDEALTLFGAQSEVSFASHHWPTWGRERIVRHLTEQRDLYAYLHDQTLRLLNTGLTGAEIAERLELPPGLESRWALRGYYGSLSHNVKAIYQRYMGWFDGNPAHLWEHPPTEQARRYTDALGGVAAAVATATRYADDGDLRFAATLLNHAVLAAPDHQEARQRLATVYDALGYGCENGTWRNFYLTAAMELRGTPATVELSTTNPEVSMALTVSQLIDAVAVRINGPRAWDDHLTVDLLVSDERRGWRLTLSNGALTHRSATLGRPLGEGPADLALTLSKAQLLGLLGGGAATDLEQSGDPQVLARLLSYLDTPDPNFPLVTR</sequence>
<evidence type="ECO:0000256" key="4">
    <source>
        <dbReference type="ARBA" id="ARBA00033751"/>
    </source>
</evidence>
<evidence type="ECO:0000313" key="8">
    <source>
        <dbReference type="Proteomes" id="UP001500037"/>
    </source>
</evidence>
<dbReference type="Proteomes" id="UP001500037">
    <property type="component" value="Unassembled WGS sequence"/>
</dbReference>
<feature type="domain" description="Metallo-beta-lactamase" evidence="6">
    <location>
        <begin position="95"/>
        <end position="314"/>
    </location>
</feature>
<keyword evidence="3" id="KW-0862">Zinc</keyword>
<gene>
    <name evidence="7" type="ORF">GCM10009665_66790</name>
</gene>
<comment type="caution">
    <text evidence="7">The sequence shown here is derived from an EMBL/GenBank/DDBJ whole genome shotgun (WGS) entry which is preliminary data.</text>
</comment>
<keyword evidence="1" id="KW-0479">Metal-binding</keyword>
<comment type="similarity">
    <text evidence="4">Belongs to the metallo-beta-lactamase superfamily. Type III sulfatase family.</text>
</comment>
<accession>A0ABN1WZA8</accession>
<dbReference type="Gene3D" id="3.60.15.30">
    <property type="entry name" value="Metallo-beta-lactamase domain"/>
    <property type="match status" value="1"/>
</dbReference>
<dbReference type="RefSeq" id="WP_344445902.1">
    <property type="nucleotide sequence ID" value="NZ_BAAALF010000195.1"/>
</dbReference>
<evidence type="ECO:0000256" key="3">
    <source>
        <dbReference type="ARBA" id="ARBA00022833"/>
    </source>
</evidence>
<dbReference type="InterPro" id="IPR029228">
    <property type="entry name" value="Alkyl_sulf_dimr"/>
</dbReference>
<dbReference type="PANTHER" id="PTHR43223">
    <property type="entry name" value="ALKYL/ARYL-SULFATASE"/>
    <property type="match status" value="1"/>
</dbReference>
<dbReference type="Gene3D" id="3.30.1050.10">
    <property type="entry name" value="SCP2 sterol-binding domain"/>
    <property type="match status" value="1"/>
</dbReference>
<keyword evidence="2" id="KW-0378">Hydrolase</keyword>
<dbReference type="InterPro" id="IPR001279">
    <property type="entry name" value="Metallo-B-lactamas"/>
</dbReference>
<dbReference type="EMBL" id="BAAALF010000195">
    <property type="protein sequence ID" value="GAA1268857.1"/>
    <property type="molecule type" value="Genomic_DNA"/>
</dbReference>
<evidence type="ECO:0000313" key="7">
    <source>
        <dbReference type="EMBL" id="GAA1268857.1"/>
    </source>
</evidence>
<organism evidence="7 8">
    <name type="scientific">Kitasatospora nipponensis</name>
    <dbReference type="NCBI Taxonomy" id="258049"/>
    <lineage>
        <taxon>Bacteria</taxon>
        <taxon>Bacillati</taxon>
        <taxon>Actinomycetota</taxon>
        <taxon>Actinomycetes</taxon>
        <taxon>Kitasatosporales</taxon>
        <taxon>Streptomycetaceae</taxon>
        <taxon>Kitasatospora</taxon>
    </lineage>
</organism>
<reference evidence="7 8" key="1">
    <citation type="journal article" date="2019" name="Int. J. Syst. Evol. Microbiol.">
        <title>The Global Catalogue of Microorganisms (GCM) 10K type strain sequencing project: providing services to taxonomists for standard genome sequencing and annotation.</title>
        <authorList>
            <consortium name="The Broad Institute Genomics Platform"/>
            <consortium name="The Broad Institute Genome Sequencing Center for Infectious Disease"/>
            <person name="Wu L."/>
            <person name="Ma J."/>
        </authorList>
    </citation>
    <scope>NUCLEOTIDE SEQUENCE [LARGE SCALE GENOMIC DNA]</scope>
    <source>
        <strain evidence="7 8">JCM 13004</strain>
    </source>
</reference>
<dbReference type="Gene3D" id="1.25.40.880">
    <property type="entry name" value="Alkyl sulfatase, dimerisation domain"/>
    <property type="match status" value="1"/>
</dbReference>
<dbReference type="SUPFAM" id="SSF56281">
    <property type="entry name" value="Metallo-hydrolase/oxidoreductase"/>
    <property type="match status" value="1"/>
</dbReference>
<dbReference type="InterPro" id="IPR036527">
    <property type="entry name" value="SCP2_sterol-bd_dom_sf"/>
</dbReference>
<proteinExistence type="inferred from homology"/>
<dbReference type="InterPro" id="IPR029229">
    <property type="entry name" value="Alkyl_sulf_C"/>
</dbReference>
<feature type="region of interest" description="Disordered" evidence="5">
    <location>
        <begin position="1"/>
        <end position="21"/>
    </location>
</feature>
<dbReference type="Pfam" id="PF00753">
    <property type="entry name" value="Lactamase_B"/>
    <property type="match status" value="1"/>
</dbReference>
<dbReference type="Pfam" id="PF14863">
    <property type="entry name" value="Alkyl_sulf_dimr"/>
    <property type="match status" value="1"/>
</dbReference>
<name>A0ABN1WZA8_9ACTN</name>
<dbReference type="PANTHER" id="PTHR43223:SF1">
    <property type="entry name" value="ALKYL_ARYL-SULFATASE BDS1"/>
    <property type="match status" value="1"/>
</dbReference>